<organism evidence="2 3">
    <name type="scientific">Pyrrhoderma noxium</name>
    <dbReference type="NCBI Taxonomy" id="2282107"/>
    <lineage>
        <taxon>Eukaryota</taxon>
        <taxon>Fungi</taxon>
        <taxon>Dikarya</taxon>
        <taxon>Basidiomycota</taxon>
        <taxon>Agaricomycotina</taxon>
        <taxon>Agaricomycetes</taxon>
        <taxon>Hymenochaetales</taxon>
        <taxon>Hymenochaetaceae</taxon>
        <taxon>Pyrrhoderma</taxon>
    </lineage>
</organism>
<gene>
    <name evidence="2" type="ORF">PNOK_0485200</name>
</gene>
<feature type="compositionally biased region" description="Low complexity" evidence="1">
    <location>
        <begin position="33"/>
        <end position="43"/>
    </location>
</feature>
<dbReference type="EMBL" id="NBII01000004">
    <property type="protein sequence ID" value="PAV19918.1"/>
    <property type="molecule type" value="Genomic_DNA"/>
</dbReference>
<protein>
    <submittedName>
        <fullName evidence="2">Uncharacterized protein</fullName>
    </submittedName>
</protein>
<feature type="compositionally biased region" description="Pro residues" evidence="1">
    <location>
        <begin position="16"/>
        <end position="27"/>
    </location>
</feature>
<dbReference type="AlphaFoldDB" id="A0A286UK27"/>
<dbReference type="Proteomes" id="UP000217199">
    <property type="component" value="Unassembled WGS sequence"/>
</dbReference>
<reference evidence="2 3" key="1">
    <citation type="journal article" date="2017" name="Mol. Ecol.">
        <title>Comparative and population genomic landscape of Phellinus noxius: A hypervariable fungus causing root rot in trees.</title>
        <authorList>
            <person name="Chung C.L."/>
            <person name="Lee T.J."/>
            <person name="Akiba M."/>
            <person name="Lee H.H."/>
            <person name="Kuo T.H."/>
            <person name="Liu D."/>
            <person name="Ke H.M."/>
            <person name="Yokoi T."/>
            <person name="Roa M.B."/>
            <person name="Lu M.J."/>
            <person name="Chang Y.Y."/>
            <person name="Ann P.J."/>
            <person name="Tsai J.N."/>
            <person name="Chen C.Y."/>
            <person name="Tzean S.S."/>
            <person name="Ota Y."/>
            <person name="Hattori T."/>
            <person name="Sahashi N."/>
            <person name="Liou R.F."/>
            <person name="Kikuchi T."/>
            <person name="Tsai I.J."/>
        </authorList>
    </citation>
    <scope>NUCLEOTIDE SEQUENCE [LARGE SCALE GENOMIC DNA]</scope>
    <source>
        <strain evidence="2 3">FFPRI411160</strain>
    </source>
</reference>
<sequence>MPVFKEPPPETEDDLSPPPIPKFVEPPPETEDSPSPKAASPAPNTEDEEEPKNVVVAPPTPTTPAHVARPYALDPLVVDQAVPQAHQSHLRNEL</sequence>
<keyword evidence="3" id="KW-1185">Reference proteome</keyword>
<evidence type="ECO:0000313" key="2">
    <source>
        <dbReference type="EMBL" id="PAV19918.1"/>
    </source>
</evidence>
<dbReference type="InParanoid" id="A0A286UK27"/>
<feature type="region of interest" description="Disordered" evidence="1">
    <location>
        <begin position="1"/>
        <end position="68"/>
    </location>
</feature>
<name>A0A286UK27_9AGAM</name>
<comment type="caution">
    <text evidence="2">The sequence shown here is derived from an EMBL/GenBank/DDBJ whole genome shotgun (WGS) entry which is preliminary data.</text>
</comment>
<evidence type="ECO:0000256" key="1">
    <source>
        <dbReference type="SAM" id="MobiDB-lite"/>
    </source>
</evidence>
<evidence type="ECO:0000313" key="3">
    <source>
        <dbReference type="Proteomes" id="UP000217199"/>
    </source>
</evidence>
<proteinExistence type="predicted"/>
<accession>A0A286UK27</accession>